<feature type="compositionally biased region" description="Polar residues" evidence="7">
    <location>
        <begin position="229"/>
        <end position="258"/>
    </location>
</feature>
<evidence type="ECO:0000256" key="1">
    <source>
        <dbReference type="ARBA" id="ARBA00004123"/>
    </source>
</evidence>
<evidence type="ECO:0000256" key="6">
    <source>
        <dbReference type="RuleBase" id="RU364143"/>
    </source>
</evidence>
<dbReference type="Pfam" id="PF04934">
    <property type="entry name" value="Med6"/>
    <property type="match status" value="1"/>
</dbReference>
<evidence type="ECO:0000313" key="8">
    <source>
        <dbReference type="EMBL" id="CAE0052598.1"/>
    </source>
</evidence>
<feature type="region of interest" description="Disordered" evidence="7">
    <location>
        <begin position="217"/>
        <end position="258"/>
    </location>
</feature>
<dbReference type="Gene3D" id="3.10.450.580">
    <property type="entry name" value="Mediator complex, subunit Med6"/>
    <property type="match status" value="1"/>
</dbReference>
<reference evidence="8" key="1">
    <citation type="submission" date="2021-01" db="EMBL/GenBank/DDBJ databases">
        <authorList>
            <person name="Corre E."/>
            <person name="Pelletier E."/>
            <person name="Niang G."/>
            <person name="Scheremetjew M."/>
            <person name="Finn R."/>
            <person name="Kale V."/>
            <person name="Holt S."/>
            <person name="Cochrane G."/>
            <person name="Meng A."/>
            <person name="Brown T."/>
            <person name="Cohen L."/>
        </authorList>
    </citation>
    <scope>NUCLEOTIDE SEQUENCE</scope>
    <source>
        <strain evidence="8">CCMP 769</strain>
    </source>
</reference>
<evidence type="ECO:0000256" key="4">
    <source>
        <dbReference type="ARBA" id="ARBA00023163"/>
    </source>
</evidence>
<evidence type="ECO:0000256" key="7">
    <source>
        <dbReference type="SAM" id="MobiDB-lite"/>
    </source>
</evidence>
<feature type="region of interest" description="Disordered" evidence="7">
    <location>
        <begin position="170"/>
        <end position="191"/>
    </location>
</feature>
<dbReference type="EMBL" id="HBHW01026579">
    <property type="protein sequence ID" value="CAE0052598.1"/>
    <property type="molecule type" value="Transcribed_RNA"/>
</dbReference>
<evidence type="ECO:0000256" key="5">
    <source>
        <dbReference type="ARBA" id="ARBA00023242"/>
    </source>
</evidence>
<name>A0A7S3EG92_9RHOD</name>
<dbReference type="GO" id="GO:0003712">
    <property type="term" value="F:transcription coregulator activity"/>
    <property type="evidence" value="ECO:0007669"/>
    <property type="project" value="InterPro"/>
</dbReference>
<keyword evidence="4 6" id="KW-0804">Transcription</keyword>
<dbReference type="InterPro" id="IPR007018">
    <property type="entry name" value="Mediator_Med6"/>
</dbReference>
<keyword evidence="5 6" id="KW-0539">Nucleus</keyword>
<evidence type="ECO:0000256" key="2">
    <source>
        <dbReference type="ARBA" id="ARBA00007526"/>
    </source>
</evidence>
<sequence>MGEESLTSLSWNDKVWLSYFPLDKDTVLEYFARSPFYNRSCLNEQYKMQRLEISAFENVPGILYEVVHDLTNEPLLFVIAKLERAENLTVRTLAYYYIMNGVAYESPKAHSVLTTRIVQSMYHLRNAFDALQEKVGSHTCLLLRIVIPRRKPPDIQCSVQIPSEQGDWYSWKPSYGSSSDAGDDKDESEAAIVERQTVDRLLYGILERNRRVMKETVRADDRLVKDTAAESSGRGNNVNQNSAAPKTSTQANQPPGIT</sequence>
<feature type="compositionally biased region" description="Basic and acidic residues" evidence="7">
    <location>
        <begin position="217"/>
        <end position="228"/>
    </location>
</feature>
<organism evidence="8">
    <name type="scientific">Rhodosorus marinus</name>
    <dbReference type="NCBI Taxonomy" id="101924"/>
    <lineage>
        <taxon>Eukaryota</taxon>
        <taxon>Rhodophyta</taxon>
        <taxon>Stylonematophyceae</taxon>
        <taxon>Stylonematales</taxon>
        <taxon>Stylonemataceae</taxon>
        <taxon>Rhodosorus</taxon>
    </lineage>
</organism>
<comment type="subcellular location">
    <subcellularLocation>
        <location evidence="1 6">Nucleus</location>
    </subcellularLocation>
</comment>
<dbReference type="PANTHER" id="PTHR13104">
    <property type="entry name" value="MED-6-RELATED"/>
    <property type="match status" value="1"/>
</dbReference>
<comment type="similarity">
    <text evidence="2 6">Belongs to the Mediator complex subunit 6 family.</text>
</comment>
<dbReference type="GO" id="GO:0016592">
    <property type="term" value="C:mediator complex"/>
    <property type="evidence" value="ECO:0007669"/>
    <property type="project" value="InterPro"/>
</dbReference>
<accession>A0A7S3EG92</accession>
<dbReference type="AlphaFoldDB" id="A0A7S3EG92"/>
<comment type="subunit">
    <text evidence="6">Component of the Mediator complex.</text>
</comment>
<gene>
    <name evidence="6" type="primary">MED6</name>
    <name evidence="8" type="ORF">RMAR00112_LOCUS20625</name>
</gene>
<protein>
    <recommendedName>
        <fullName evidence="6">Mediator of RNA polymerase II transcription subunit 6</fullName>
    </recommendedName>
    <alternativeName>
        <fullName evidence="6">Mediator complex subunit 6</fullName>
    </alternativeName>
</protein>
<keyword evidence="6" id="KW-0010">Activator</keyword>
<evidence type="ECO:0000256" key="3">
    <source>
        <dbReference type="ARBA" id="ARBA00023015"/>
    </source>
</evidence>
<proteinExistence type="inferred from homology"/>
<dbReference type="InterPro" id="IPR038566">
    <property type="entry name" value="Mediator_Med6_sf"/>
</dbReference>
<comment type="function">
    <text evidence="6">Component of the Mediator complex, a coactivator involved in the regulated transcription of nearly all RNA polymerase II-dependent genes. Mediator functions as a bridge to convey information from gene-specific regulatory proteins to the basal RNA polymerase II transcription machinery. Mediator is recruited to promoters by direct interactions with regulatory proteins and serves as a scaffold for the assembly of a functional preinitiation complex with RNA polymerase II and the general transcription factors.</text>
</comment>
<dbReference type="GO" id="GO:0006357">
    <property type="term" value="P:regulation of transcription by RNA polymerase II"/>
    <property type="evidence" value="ECO:0007669"/>
    <property type="project" value="InterPro"/>
</dbReference>
<keyword evidence="3 6" id="KW-0805">Transcription regulation</keyword>